<accession>A0A1W2FRN0</accession>
<evidence type="ECO:0000313" key="2">
    <source>
        <dbReference type="Proteomes" id="UP000192840"/>
    </source>
</evidence>
<dbReference type="EMBL" id="FWYC01000022">
    <property type="protein sequence ID" value="SMD24570.1"/>
    <property type="molecule type" value="Genomic_DNA"/>
</dbReference>
<keyword evidence="2" id="KW-1185">Reference proteome</keyword>
<dbReference type="Proteomes" id="UP000192840">
    <property type="component" value="Unassembled WGS sequence"/>
</dbReference>
<gene>
    <name evidence="1" type="ORF">SAMN05660733_07742</name>
</gene>
<protein>
    <submittedName>
        <fullName evidence="1">Uncharacterized protein</fullName>
    </submittedName>
</protein>
<evidence type="ECO:0000313" key="1">
    <source>
        <dbReference type="EMBL" id="SMD24570.1"/>
    </source>
</evidence>
<dbReference type="AlphaFoldDB" id="A0A1W2FRN0"/>
<proteinExistence type="predicted"/>
<organism evidence="1 2">
    <name type="scientific">Lentzea albidocapillata</name>
    <dbReference type="NCBI Taxonomy" id="40571"/>
    <lineage>
        <taxon>Bacteria</taxon>
        <taxon>Bacillati</taxon>
        <taxon>Actinomycetota</taxon>
        <taxon>Actinomycetes</taxon>
        <taxon>Pseudonocardiales</taxon>
        <taxon>Pseudonocardiaceae</taxon>
        <taxon>Lentzea</taxon>
    </lineage>
</organism>
<name>A0A1W2FRN0_9PSEU</name>
<sequence>MISANAWFTAADGCLRGWFLVSRADIAKASDLNATYSLDLSDVQGMVRL</sequence>
<reference evidence="2" key="1">
    <citation type="submission" date="2017-04" db="EMBL/GenBank/DDBJ databases">
        <authorList>
            <person name="Varghese N."/>
            <person name="Submissions S."/>
        </authorList>
    </citation>
    <scope>NUCLEOTIDE SEQUENCE [LARGE SCALE GENOMIC DNA]</scope>
    <source>
        <strain evidence="2">DSM 44073</strain>
    </source>
</reference>